<dbReference type="PROSITE" id="PS51259">
    <property type="entry name" value="MHD2"/>
    <property type="match status" value="1"/>
</dbReference>
<comment type="caution">
    <text evidence="10">The sequence shown here is derived from an EMBL/GenBank/DDBJ whole genome shotgun (WGS) entry which is preliminary data.</text>
</comment>
<comment type="similarity">
    <text evidence="3">Belongs to the unc-13 family.</text>
</comment>
<evidence type="ECO:0000256" key="2">
    <source>
        <dbReference type="ARBA" id="ARBA00004603"/>
    </source>
</evidence>
<dbReference type="EMBL" id="JARGDH010000004">
    <property type="protein sequence ID" value="KAL0269997.1"/>
    <property type="molecule type" value="Genomic_DNA"/>
</dbReference>
<dbReference type="SMART" id="SM00239">
    <property type="entry name" value="C2"/>
    <property type="match status" value="2"/>
</dbReference>
<proteinExistence type="inferred from homology"/>
<dbReference type="GO" id="GO:0099503">
    <property type="term" value="C:secretory vesicle"/>
    <property type="evidence" value="ECO:0007669"/>
    <property type="project" value="TreeGrafter"/>
</dbReference>
<protein>
    <recommendedName>
        <fullName evidence="11">Protein unc-13 homolog 4B</fullName>
    </recommendedName>
</protein>
<evidence type="ECO:0000256" key="6">
    <source>
        <dbReference type="ARBA" id="ARBA00022753"/>
    </source>
</evidence>
<keyword evidence="4" id="KW-0268">Exocytosis</keyword>
<dbReference type="GO" id="GO:0005770">
    <property type="term" value="C:late endosome"/>
    <property type="evidence" value="ECO:0007669"/>
    <property type="project" value="UniProtKB-SubCell"/>
</dbReference>
<dbReference type="PROSITE" id="PS50004">
    <property type="entry name" value="C2"/>
    <property type="match status" value="2"/>
</dbReference>
<feature type="domain" description="C2" evidence="7">
    <location>
        <begin position="138"/>
        <end position="266"/>
    </location>
</feature>
<evidence type="ECO:0000259" key="7">
    <source>
        <dbReference type="PROSITE" id="PS50004"/>
    </source>
</evidence>
<dbReference type="CDD" id="cd04009">
    <property type="entry name" value="C2B_Munc13-like"/>
    <property type="match status" value="1"/>
</dbReference>
<dbReference type="PANTHER" id="PTHR45999:SF2">
    <property type="entry name" value="PROTEIN UNC-13 HOMOLOG 4B"/>
    <property type="match status" value="1"/>
</dbReference>
<keyword evidence="6" id="KW-0967">Endosome</keyword>
<dbReference type="EMBL" id="JARGDH010000004">
    <property type="protein sequence ID" value="KAL0269999.1"/>
    <property type="molecule type" value="Genomic_DNA"/>
</dbReference>
<evidence type="ECO:0000256" key="3">
    <source>
        <dbReference type="ARBA" id="ARBA00005823"/>
    </source>
</evidence>
<dbReference type="Gene3D" id="2.60.40.150">
    <property type="entry name" value="C2 domain"/>
    <property type="match status" value="2"/>
</dbReference>
<dbReference type="AlphaFoldDB" id="A0AAW2HJT3"/>
<evidence type="ECO:0000259" key="9">
    <source>
        <dbReference type="PROSITE" id="PS51259"/>
    </source>
</evidence>
<dbReference type="PROSITE" id="PS51258">
    <property type="entry name" value="MHD1"/>
    <property type="match status" value="1"/>
</dbReference>
<dbReference type="EMBL" id="JARGDH010000004">
    <property type="protein sequence ID" value="KAL0270001.1"/>
    <property type="molecule type" value="Genomic_DNA"/>
</dbReference>
<evidence type="ECO:0000256" key="1">
    <source>
        <dbReference type="ARBA" id="ARBA00004496"/>
    </source>
</evidence>
<evidence type="ECO:0000259" key="8">
    <source>
        <dbReference type="PROSITE" id="PS51258"/>
    </source>
</evidence>
<reference evidence="10" key="1">
    <citation type="journal article" date="2024" name="Gigascience">
        <title>Chromosome-level genome of the poultry shaft louse Menopon gallinae provides insight into the host-switching and adaptive evolution of parasitic lice.</title>
        <authorList>
            <person name="Xu Y."/>
            <person name="Ma L."/>
            <person name="Liu S."/>
            <person name="Liang Y."/>
            <person name="Liu Q."/>
            <person name="He Z."/>
            <person name="Tian L."/>
            <person name="Duan Y."/>
            <person name="Cai W."/>
            <person name="Li H."/>
            <person name="Song F."/>
        </authorList>
    </citation>
    <scope>NUCLEOTIDE SEQUENCE</scope>
    <source>
        <strain evidence="10">Cailab_2023a</strain>
    </source>
</reference>
<dbReference type="EMBL" id="JARGDH010000004">
    <property type="protein sequence ID" value="KAL0269996.1"/>
    <property type="molecule type" value="Genomic_DNA"/>
</dbReference>
<sequence length="1141" mass="130231">MDVEERMWKTLYEKVQAEHSSCKVETEHEIRIQELDNGFFEKFGTCFAQQVSKCESAPPQDADSGVGEDITSSVSIAEIDTEEEDISKRELITDAMGWNIEELYSEILFEILHNVGCDVESSEEQSEIINYLQQAFHLEDEKHLSLLEAVRAKEAPNILLNVEVIEAKDLRPKDANGLSDPFCTLYLSCSPTHRYNTSVKSETLCPVWEEHFSLPVQNPAEDVLWVEVWDFDPAETVREKITKIGEVKGVRGLRKLLKEIAITASTGKHDNELVGSTNIPLRSIPASGLTYWCSLEKKTKTKKQGNVKVKLSFSSEKNTQVSSQEYRHLLRLLLLHELENSKVEAYQWSGNFSSLAKDILTQHIAQSGLNSTAVTLAQWVEFSSVHVDHHLSFGLFQGLIEKLSRSIQFKTLSDDEIKLFWEGAKKLLPSCVNSIRKIRKLTGSDKGNVNQVSAILNICAHLQSLEMPEKTDLFPSNIYGWLNINDVDNYDVKHVIRDAVRQGATDWFNYIVDSNKNDDYSTEGKLRHLIKIIHLVRSDIQKAIEYYDKIFHSTLRFSYAQTLYSVYEKKVAEMTQDEVINASNLLKPIHYEDGPAEEEDQSEMLNVGTTLFELYLGLQRFAMLGTGLSINGTNTYDIGKFHLWFHRGVAQWLDIASYKAMQRIEKAADLDNLKPVDASVKYSSSAVDTLAIFYQIKIFWKQLAWPDVEGSYTFVAKIIDDICRCCGYYADLMTEKVEGLGESQNTVYEQKFQVTPEWCLAINNIDYVRNSIRTFIHELGMEDIIKALADFQSPTAANHCKNTLINIIESAIETVGNKILELQDTVVNKMMPSINRFLVEGAEVMSRECNSIDRLMQYLDENLMTLHEQLNEDNFKGILNIICEKIADLLKELVESSLEKRRPPSFFSKLHETVQILKEFFKKGDDCCSGGKTEDACLKKIENLLELHGLETWELIHQFNLERLKEQNELEDADLGMLTIRAQFMESVLKIEVMNARNLKGKDSNGSCDPYVKVVLLPEEKFASVPKPKTRTHKKTAFPLFDELFTLQLTDEQMSITDGLVHFIIKDQDFLGNDFLGESYLDFNSIPKTDYSVNISSLPQMHLKLHRPTNFNSCAYKAIEHRQGDKLAKDFIKKQKAKLPH</sequence>
<organism evidence="10">
    <name type="scientific">Menopon gallinae</name>
    <name type="common">poultry shaft louse</name>
    <dbReference type="NCBI Taxonomy" id="328185"/>
    <lineage>
        <taxon>Eukaryota</taxon>
        <taxon>Metazoa</taxon>
        <taxon>Ecdysozoa</taxon>
        <taxon>Arthropoda</taxon>
        <taxon>Hexapoda</taxon>
        <taxon>Insecta</taxon>
        <taxon>Pterygota</taxon>
        <taxon>Neoptera</taxon>
        <taxon>Paraneoptera</taxon>
        <taxon>Psocodea</taxon>
        <taxon>Troctomorpha</taxon>
        <taxon>Phthiraptera</taxon>
        <taxon>Amblycera</taxon>
        <taxon>Menoponidae</taxon>
        <taxon>Menopon</taxon>
    </lineage>
</organism>
<evidence type="ECO:0000313" key="10">
    <source>
        <dbReference type="EMBL" id="KAL0269997.1"/>
    </source>
</evidence>
<dbReference type="GO" id="GO:0006887">
    <property type="term" value="P:exocytosis"/>
    <property type="evidence" value="ECO:0007669"/>
    <property type="project" value="UniProtKB-KW"/>
</dbReference>
<dbReference type="EMBL" id="JARGDH010000004">
    <property type="protein sequence ID" value="KAL0269998.1"/>
    <property type="molecule type" value="Genomic_DNA"/>
</dbReference>
<evidence type="ECO:0000256" key="4">
    <source>
        <dbReference type="ARBA" id="ARBA00022483"/>
    </source>
</evidence>
<dbReference type="Gene3D" id="1.10.357.50">
    <property type="match status" value="1"/>
</dbReference>
<evidence type="ECO:0000256" key="5">
    <source>
        <dbReference type="ARBA" id="ARBA00022490"/>
    </source>
</evidence>
<evidence type="ECO:0008006" key="11">
    <source>
        <dbReference type="Google" id="ProtNLM"/>
    </source>
</evidence>
<dbReference type="InterPro" id="IPR052095">
    <property type="entry name" value="UNC-13_domain"/>
</dbReference>
<feature type="domain" description="MHD2" evidence="9">
    <location>
        <begin position="849"/>
        <end position="959"/>
    </location>
</feature>
<dbReference type="InterPro" id="IPR014770">
    <property type="entry name" value="Munc13_1"/>
</dbReference>
<dbReference type="InterPro" id="IPR014772">
    <property type="entry name" value="Munc13_dom-2"/>
</dbReference>
<keyword evidence="5" id="KW-0963">Cytoplasm</keyword>
<dbReference type="SUPFAM" id="SSF49562">
    <property type="entry name" value="C2 domain (Calcium/lipid-binding domain, CaLB)"/>
    <property type="match status" value="2"/>
</dbReference>
<feature type="domain" description="C2" evidence="7">
    <location>
        <begin position="969"/>
        <end position="1096"/>
    </location>
</feature>
<dbReference type="InterPro" id="IPR000008">
    <property type="entry name" value="C2_dom"/>
</dbReference>
<name>A0AAW2HJT3_9NEOP</name>
<feature type="domain" description="MHD1" evidence="8">
    <location>
        <begin position="612"/>
        <end position="733"/>
    </location>
</feature>
<accession>A0AAW2HJT3</accession>
<dbReference type="Pfam" id="PF00168">
    <property type="entry name" value="C2"/>
    <property type="match status" value="2"/>
</dbReference>
<dbReference type="PANTHER" id="PTHR45999">
    <property type="entry name" value="UNC-13-4A, ISOFORM B"/>
    <property type="match status" value="1"/>
</dbReference>
<gene>
    <name evidence="10" type="ORF">PYX00_007554</name>
</gene>
<comment type="subcellular location">
    <subcellularLocation>
        <location evidence="1">Cytoplasm</location>
    </subcellularLocation>
    <subcellularLocation>
        <location evidence="2">Late endosome</location>
    </subcellularLocation>
</comment>
<dbReference type="InterPro" id="IPR035892">
    <property type="entry name" value="C2_domain_sf"/>
</dbReference>